<proteinExistence type="predicted"/>
<dbReference type="EMBL" id="SMAN01000004">
    <property type="protein sequence ID" value="TCT25089.1"/>
    <property type="molecule type" value="Genomic_DNA"/>
</dbReference>
<dbReference type="AlphaFoldDB" id="A0A4R3ND61"/>
<reference evidence="2 3" key="1">
    <citation type="submission" date="2019-03" db="EMBL/GenBank/DDBJ databases">
        <title>Genomic Encyclopedia of Type Strains, Phase IV (KMG-IV): sequencing the most valuable type-strain genomes for metagenomic binning, comparative biology and taxonomic classification.</title>
        <authorList>
            <person name="Goeker M."/>
        </authorList>
    </citation>
    <scope>NUCLEOTIDE SEQUENCE [LARGE SCALE GENOMIC DNA]</scope>
    <source>
        <strain evidence="2 3">DSM 25894</strain>
    </source>
</reference>
<evidence type="ECO:0000259" key="1">
    <source>
        <dbReference type="Pfam" id="PF12728"/>
    </source>
</evidence>
<organism evidence="2 3">
    <name type="scientific">Melghiribacillus thermohalophilus</name>
    <dbReference type="NCBI Taxonomy" id="1324956"/>
    <lineage>
        <taxon>Bacteria</taxon>
        <taxon>Bacillati</taxon>
        <taxon>Bacillota</taxon>
        <taxon>Bacilli</taxon>
        <taxon>Bacillales</taxon>
        <taxon>Bacillaceae</taxon>
        <taxon>Melghiribacillus</taxon>
    </lineage>
</organism>
<dbReference type="InterPro" id="IPR041657">
    <property type="entry name" value="HTH_17"/>
</dbReference>
<keyword evidence="3" id="KW-1185">Reference proteome</keyword>
<evidence type="ECO:0000313" key="3">
    <source>
        <dbReference type="Proteomes" id="UP000294650"/>
    </source>
</evidence>
<sequence length="69" mass="8146">MYSISEVARLLHIKQERVRKWCEEGRFEGAVQIGGEWKIPAFYFDFETDDGDVPNSRNSFNAKNQYFSH</sequence>
<gene>
    <name evidence="2" type="ORF">EDD68_104164</name>
</gene>
<dbReference type="RefSeq" id="WP_165902070.1">
    <property type="nucleotide sequence ID" value="NZ_SMAN01000004.1"/>
</dbReference>
<comment type="caution">
    <text evidence="2">The sequence shown here is derived from an EMBL/GenBank/DDBJ whole genome shotgun (WGS) entry which is preliminary data.</text>
</comment>
<accession>A0A4R3ND61</accession>
<dbReference type="Pfam" id="PF12728">
    <property type="entry name" value="HTH_17"/>
    <property type="match status" value="1"/>
</dbReference>
<protein>
    <submittedName>
        <fullName evidence="2">Excisionase family DNA binding protein</fullName>
    </submittedName>
</protein>
<name>A0A4R3ND61_9BACI</name>
<feature type="domain" description="Helix-turn-helix" evidence="1">
    <location>
        <begin position="1"/>
        <end position="40"/>
    </location>
</feature>
<dbReference type="Proteomes" id="UP000294650">
    <property type="component" value="Unassembled WGS sequence"/>
</dbReference>
<evidence type="ECO:0000313" key="2">
    <source>
        <dbReference type="EMBL" id="TCT25089.1"/>
    </source>
</evidence>